<accession>X0Y4D9</accession>
<reference evidence="1" key="1">
    <citation type="journal article" date="2014" name="Front. Microbiol.">
        <title>High frequency of phylogenetically diverse reductive dehalogenase-homologous genes in deep subseafloor sedimentary metagenomes.</title>
        <authorList>
            <person name="Kawai M."/>
            <person name="Futagami T."/>
            <person name="Toyoda A."/>
            <person name="Takaki Y."/>
            <person name="Nishi S."/>
            <person name="Hori S."/>
            <person name="Arai W."/>
            <person name="Tsubouchi T."/>
            <person name="Morono Y."/>
            <person name="Uchiyama I."/>
            <person name="Ito T."/>
            <person name="Fujiyama A."/>
            <person name="Inagaki F."/>
            <person name="Takami H."/>
        </authorList>
    </citation>
    <scope>NUCLEOTIDE SEQUENCE</scope>
    <source>
        <strain evidence="1">Expedition CK06-06</strain>
    </source>
</reference>
<feature type="non-terminal residue" evidence="1">
    <location>
        <position position="1"/>
    </location>
</feature>
<sequence length="86" mass="10475">YALRGDYPQTAYVEAMRRHPQRLREQLLVDLAASFSQHAVTWDKNRGPTYHTLRRLLVRATYLYGRTRWPVSRILYQRWRRRSGRD</sequence>
<dbReference type="EMBL" id="BARS01053320">
    <property type="protein sequence ID" value="GAG50620.1"/>
    <property type="molecule type" value="Genomic_DNA"/>
</dbReference>
<dbReference type="AlphaFoldDB" id="X0Y4D9"/>
<comment type="caution">
    <text evidence="1">The sequence shown here is derived from an EMBL/GenBank/DDBJ whole genome shotgun (WGS) entry which is preliminary data.</text>
</comment>
<evidence type="ECO:0000313" key="1">
    <source>
        <dbReference type="EMBL" id="GAG50620.1"/>
    </source>
</evidence>
<name>X0Y4D9_9ZZZZ</name>
<proteinExistence type="predicted"/>
<gene>
    <name evidence="1" type="ORF">S01H1_79141</name>
</gene>
<protein>
    <submittedName>
        <fullName evidence="1">Uncharacterized protein</fullName>
    </submittedName>
</protein>
<organism evidence="1">
    <name type="scientific">marine sediment metagenome</name>
    <dbReference type="NCBI Taxonomy" id="412755"/>
    <lineage>
        <taxon>unclassified sequences</taxon>
        <taxon>metagenomes</taxon>
        <taxon>ecological metagenomes</taxon>
    </lineage>
</organism>